<dbReference type="Proteomes" id="UP000675664">
    <property type="component" value="Unassembled WGS sequence"/>
</dbReference>
<proteinExistence type="predicted"/>
<name>A0A8J7W1S8_9FIRM</name>
<dbReference type="PROSITE" id="PS51832">
    <property type="entry name" value="HD_GYP"/>
    <property type="match status" value="1"/>
</dbReference>
<dbReference type="Pfam" id="PF11849">
    <property type="entry name" value="DUF3369"/>
    <property type="match status" value="1"/>
</dbReference>
<dbReference type="Gene3D" id="3.40.50.2300">
    <property type="match status" value="1"/>
</dbReference>
<evidence type="ECO:0000313" key="8">
    <source>
        <dbReference type="Proteomes" id="UP000675664"/>
    </source>
</evidence>
<feature type="domain" description="Response regulatory" evidence="4">
    <location>
        <begin position="14"/>
        <end position="128"/>
    </location>
</feature>
<dbReference type="CDD" id="cd00156">
    <property type="entry name" value="REC"/>
    <property type="match status" value="1"/>
</dbReference>
<dbReference type="Pfam" id="PF13487">
    <property type="entry name" value="HD_5"/>
    <property type="match status" value="1"/>
</dbReference>
<evidence type="ECO:0000259" key="4">
    <source>
        <dbReference type="PROSITE" id="PS50110"/>
    </source>
</evidence>
<sequence length="495" mass="56056">MRIRNNATNLHDYKILLLDDDGKYVAKKVEVLKSYGYQVEGETIVENALMKLQSDTYDLLILDYLMDEMRGDKVVEAIRKFDKDLYILLLTGYAEAPALEIMNTLDITGYCEKSNDNNQLLILIKSALKSVDMMKKVKKTRDGFNKILVAVPNIYKIQSINLMINDILEELVPIVDTQNAFILVDNITNYENNNRDGNFFCGIGTFEEGFHAISDELLEQIHFARSEKKINVFGNGIFIPLSDERYGTLGILYVQFNNKAIDQDLVQQLTIYTAIATNAITNFLLQNTIKAINEELQHTKGEMGTWYVNTVETIRLAIDAKDHYTGGHSEMVSEYAVKIGRAMDLPDKLIDLVRDSGTFHDVGKIGIDDGILKKAGRLTEEEYEEVKKHPQRGAVILAAVPMFKEIVPIVLYHHERYDGKGYPKGLSGNEIPLLARILCVADALDAMTTDRIYRKRRSLSDTINELKIGSGTQFDPEIVEVVIQLIENKIIDIDD</sequence>
<gene>
    <name evidence="7" type="ORF">KCX82_15430</name>
</gene>
<dbReference type="SMART" id="SM00471">
    <property type="entry name" value="HDc"/>
    <property type="match status" value="1"/>
</dbReference>
<dbReference type="InterPro" id="IPR011006">
    <property type="entry name" value="CheY-like_superfamily"/>
</dbReference>
<dbReference type="RefSeq" id="WP_227019411.1">
    <property type="nucleotide sequence ID" value="NZ_JAGSND010000011.1"/>
</dbReference>
<dbReference type="EMBL" id="JAGSND010000011">
    <property type="protein sequence ID" value="MBR0599279.1"/>
    <property type="molecule type" value="Genomic_DNA"/>
</dbReference>
<dbReference type="SUPFAM" id="SSF52172">
    <property type="entry name" value="CheY-like"/>
    <property type="match status" value="1"/>
</dbReference>
<dbReference type="PANTHER" id="PTHR45228:SF4">
    <property type="entry name" value="LIPOPROTEIN"/>
    <property type="match status" value="1"/>
</dbReference>
<keyword evidence="8" id="KW-1185">Reference proteome</keyword>
<feature type="domain" description="HD" evidence="5">
    <location>
        <begin position="325"/>
        <end position="447"/>
    </location>
</feature>
<dbReference type="InterPro" id="IPR006674">
    <property type="entry name" value="HD_domain"/>
</dbReference>
<evidence type="ECO:0000256" key="1">
    <source>
        <dbReference type="ARBA" id="ARBA00018672"/>
    </source>
</evidence>
<feature type="modified residue" description="4-aspartylphosphate" evidence="3">
    <location>
        <position position="63"/>
    </location>
</feature>
<dbReference type="InterPro" id="IPR052020">
    <property type="entry name" value="Cyclic_di-GMP/3'3'-cGAMP_PDE"/>
</dbReference>
<dbReference type="PROSITE" id="PS50110">
    <property type="entry name" value="RESPONSE_REGULATORY"/>
    <property type="match status" value="1"/>
</dbReference>
<dbReference type="PANTHER" id="PTHR45228">
    <property type="entry name" value="CYCLIC DI-GMP PHOSPHODIESTERASE TM_0186-RELATED"/>
    <property type="match status" value="1"/>
</dbReference>
<evidence type="ECO:0000259" key="6">
    <source>
        <dbReference type="PROSITE" id="PS51832"/>
    </source>
</evidence>
<dbReference type="Pfam" id="PF00072">
    <property type="entry name" value="Response_reg"/>
    <property type="match status" value="1"/>
</dbReference>
<reference evidence="7" key="2">
    <citation type="submission" date="2021-04" db="EMBL/GenBank/DDBJ databases">
        <authorList>
            <person name="Liu J."/>
        </authorList>
    </citation>
    <scope>NUCLEOTIDE SEQUENCE</scope>
    <source>
        <strain evidence="7">BAD-6</strain>
    </source>
</reference>
<keyword evidence="3" id="KW-0597">Phosphoprotein</keyword>
<dbReference type="SUPFAM" id="SSF109604">
    <property type="entry name" value="HD-domain/PDEase-like"/>
    <property type="match status" value="1"/>
</dbReference>
<dbReference type="GO" id="GO:0000160">
    <property type="term" value="P:phosphorelay signal transduction system"/>
    <property type="evidence" value="ECO:0007669"/>
    <property type="project" value="InterPro"/>
</dbReference>
<evidence type="ECO:0000313" key="7">
    <source>
        <dbReference type="EMBL" id="MBR0599279.1"/>
    </source>
</evidence>
<accession>A0A8J7W1S8</accession>
<reference evidence="7" key="1">
    <citation type="submission" date="2021-04" db="EMBL/GenBank/DDBJ databases">
        <title>Sinoanaerobacter chloroacetimidivorans sp. nov., an obligate anaerobic bacterium isolated from anaerobic sludge.</title>
        <authorList>
            <person name="Bao Y."/>
        </authorList>
    </citation>
    <scope>NUCLEOTIDE SEQUENCE</scope>
    <source>
        <strain evidence="7">BAD-6</strain>
    </source>
</reference>
<evidence type="ECO:0000256" key="2">
    <source>
        <dbReference type="ARBA" id="ARBA00024867"/>
    </source>
</evidence>
<evidence type="ECO:0000259" key="5">
    <source>
        <dbReference type="PROSITE" id="PS51831"/>
    </source>
</evidence>
<dbReference type="InterPro" id="IPR021800">
    <property type="entry name" value="DUF3369"/>
</dbReference>
<dbReference type="InterPro" id="IPR001789">
    <property type="entry name" value="Sig_transdc_resp-reg_receiver"/>
</dbReference>
<dbReference type="InterPro" id="IPR003607">
    <property type="entry name" value="HD/PDEase_dom"/>
</dbReference>
<dbReference type="InterPro" id="IPR037522">
    <property type="entry name" value="HD_GYP_dom"/>
</dbReference>
<dbReference type="SMART" id="SM00448">
    <property type="entry name" value="REC"/>
    <property type="match status" value="1"/>
</dbReference>
<dbReference type="CDD" id="cd00077">
    <property type="entry name" value="HDc"/>
    <property type="match status" value="1"/>
</dbReference>
<organism evidence="7 8">
    <name type="scientific">Sinanaerobacter chloroacetimidivorans</name>
    <dbReference type="NCBI Taxonomy" id="2818044"/>
    <lineage>
        <taxon>Bacteria</taxon>
        <taxon>Bacillati</taxon>
        <taxon>Bacillota</taxon>
        <taxon>Clostridia</taxon>
        <taxon>Peptostreptococcales</taxon>
        <taxon>Anaerovoracaceae</taxon>
        <taxon>Sinanaerobacter</taxon>
    </lineage>
</organism>
<comment type="caution">
    <text evidence="7">The sequence shown here is derived from an EMBL/GenBank/DDBJ whole genome shotgun (WGS) entry which is preliminary data.</text>
</comment>
<comment type="function">
    <text evidence="2">May play the central regulatory role in sporulation. It may be an element of the effector pathway responsible for the activation of sporulation genes in response to nutritional stress. Spo0A may act in concert with spo0H (a sigma factor) to control the expression of some genes that are critical to the sporulation process.</text>
</comment>
<protein>
    <recommendedName>
        <fullName evidence="1">Stage 0 sporulation protein A homolog</fullName>
    </recommendedName>
</protein>
<dbReference type="PROSITE" id="PS51831">
    <property type="entry name" value="HD"/>
    <property type="match status" value="1"/>
</dbReference>
<feature type="domain" description="HD-GYP" evidence="6">
    <location>
        <begin position="303"/>
        <end position="495"/>
    </location>
</feature>
<dbReference type="Gene3D" id="1.10.3210.10">
    <property type="entry name" value="Hypothetical protein af1432"/>
    <property type="match status" value="1"/>
</dbReference>
<dbReference type="AlphaFoldDB" id="A0A8J7W1S8"/>
<evidence type="ECO:0000256" key="3">
    <source>
        <dbReference type="PROSITE-ProRule" id="PRU00169"/>
    </source>
</evidence>